<dbReference type="InterPro" id="IPR033438">
    <property type="entry name" value="MOLO1"/>
</dbReference>
<protein>
    <recommendedName>
        <fullName evidence="6">TPM domain-containing protein</fullName>
    </recommendedName>
</protein>
<dbReference type="PANTHER" id="PTHR33748:SF6">
    <property type="entry name" value="TPM_PHOSPHATASE DOMAIN-CONTAINING PROTEIN"/>
    <property type="match status" value="1"/>
</dbReference>
<dbReference type="Proteomes" id="UP001303046">
    <property type="component" value="Unassembled WGS sequence"/>
</dbReference>
<keyword evidence="2" id="KW-0812">Transmembrane</keyword>
<dbReference type="PANTHER" id="PTHR33748">
    <property type="entry name" value="PROTEIN CBG04600"/>
    <property type="match status" value="1"/>
</dbReference>
<dbReference type="EMBL" id="JAVFWL010000005">
    <property type="protein sequence ID" value="KAK6758685.1"/>
    <property type="molecule type" value="Genomic_DNA"/>
</dbReference>
<evidence type="ECO:0000313" key="4">
    <source>
        <dbReference type="EMBL" id="KAK6758685.1"/>
    </source>
</evidence>
<keyword evidence="2" id="KW-0472">Membrane</keyword>
<evidence type="ECO:0000256" key="1">
    <source>
        <dbReference type="SAM" id="MobiDB-lite"/>
    </source>
</evidence>
<comment type="caution">
    <text evidence="4">The sequence shown here is derived from an EMBL/GenBank/DDBJ whole genome shotgun (WGS) entry which is preliminary data.</text>
</comment>
<reference evidence="4 5" key="1">
    <citation type="submission" date="2023-08" db="EMBL/GenBank/DDBJ databases">
        <title>A Necator americanus chromosomal reference genome.</title>
        <authorList>
            <person name="Ilik V."/>
            <person name="Petrzelkova K.J."/>
            <person name="Pardy F."/>
            <person name="Fuh T."/>
            <person name="Niatou-Singa F.S."/>
            <person name="Gouil Q."/>
            <person name="Baker L."/>
            <person name="Ritchie M.E."/>
            <person name="Jex A.R."/>
            <person name="Gazzola D."/>
            <person name="Li H."/>
            <person name="Toshio Fujiwara R."/>
            <person name="Zhan B."/>
            <person name="Aroian R.V."/>
            <person name="Pafco B."/>
            <person name="Schwarz E.M."/>
        </authorList>
    </citation>
    <scope>NUCLEOTIDE SEQUENCE [LARGE SCALE GENOMIC DNA]</scope>
    <source>
        <strain evidence="4 5">Aroian</strain>
        <tissue evidence="4">Whole animal</tissue>
    </source>
</reference>
<feature type="transmembrane region" description="Helical" evidence="2">
    <location>
        <begin position="232"/>
        <end position="255"/>
    </location>
</feature>
<sequence length="392" mass="39822">MRWLILVLLVGGGRAEEWDATNFPNPTAGQFRECKMKTTANICDPDGVLSEQARYRLDHDLKQLESRTRQDGARTFCDKKGVTAAMAVARHVKGGSTEAVKTMANDMLRRWTLDPQCQKAVVFVVSTDDQKFWVARDDKVPVYADEFTEIFMQQKTLFQQNNYQQALTNIMQKTWERALSKQGAPRPAPGGQGGGGGAPGPRPGFDGDRSGGGKGMGGMGGGGFKMPSIPAWVWLALIFIIIPLLCCCLCCYCCCCKGKGGGRAAAAGGGGMGDGGMGGGGMGGGGGGAPRAGGGGGSMFRNLAGGIGGAGIGSMIGNLISGRGRRGMGGGGMGGGGMGGFGMGGGGGGGYQGGGAYPAAPGPIYDDNDGQGGGGLYPSKAVKDEGGGGSWG</sequence>
<organism evidence="4 5">
    <name type="scientific">Necator americanus</name>
    <name type="common">Human hookworm</name>
    <dbReference type="NCBI Taxonomy" id="51031"/>
    <lineage>
        <taxon>Eukaryota</taxon>
        <taxon>Metazoa</taxon>
        <taxon>Ecdysozoa</taxon>
        <taxon>Nematoda</taxon>
        <taxon>Chromadorea</taxon>
        <taxon>Rhabditida</taxon>
        <taxon>Rhabditina</taxon>
        <taxon>Rhabditomorpha</taxon>
        <taxon>Strongyloidea</taxon>
        <taxon>Ancylostomatidae</taxon>
        <taxon>Bunostominae</taxon>
        <taxon>Necator</taxon>
    </lineage>
</organism>
<accession>A0ABR1E8Q0</accession>
<feature type="compositionally biased region" description="Gly residues" evidence="1">
    <location>
        <begin position="190"/>
        <end position="199"/>
    </location>
</feature>
<feature type="region of interest" description="Disordered" evidence="1">
    <location>
        <begin position="178"/>
        <end position="219"/>
    </location>
</feature>
<name>A0ABR1E8Q0_NECAM</name>
<dbReference type="Pfam" id="PF17175">
    <property type="entry name" value="MOLO1"/>
    <property type="match status" value="1"/>
</dbReference>
<feature type="chain" id="PRO_5047403375" description="TPM domain-containing protein" evidence="3">
    <location>
        <begin position="16"/>
        <end position="392"/>
    </location>
</feature>
<keyword evidence="5" id="KW-1185">Reference proteome</keyword>
<feature type="signal peptide" evidence="3">
    <location>
        <begin position="1"/>
        <end position="15"/>
    </location>
</feature>
<evidence type="ECO:0008006" key="6">
    <source>
        <dbReference type="Google" id="ProtNLM"/>
    </source>
</evidence>
<keyword evidence="2" id="KW-1133">Transmembrane helix</keyword>
<proteinExistence type="predicted"/>
<feature type="region of interest" description="Disordered" evidence="1">
    <location>
        <begin position="362"/>
        <end position="392"/>
    </location>
</feature>
<evidence type="ECO:0000313" key="5">
    <source>
        <dbReference type="Proteomes" id="UP001303046"/>
    </source>
</evidence>
<evidence type="ECO:0000256" key="2">
    <source>
        <dbReference type="SAM" id="Phobius"/>
    </source>
</evidence>
<keyword evidence="3" id="KW-0732">Signal</keyword>
<dbReference type="Gene3D" id="3.10.310.50">
    <property type="match status" value="1"/>
</dbReference>
<evidence type="ECO:0000256" key="3">
    <source>
        <dbReference type="SAM" id="SignalP"/>
    </source>
</evidence>
<gene>
    <name evidence="4" type="primary">Necator_chrV.g20902</name>
    <name evidence="4" type="ORF">RB195_016109</name>
</gene>